<dbReference type="AlphaFoldDB" id="A0A0R3UJ10"/>
<keyword evidence="2" id="KW-1185">Reference proteome</keyword>
<proteinExistence type="predicted"/>
<organism evidence="1 2">
    <name type="scientific">Mesocestoides corti</name>
    <name type="common">Flatworm</name>
    <dbReference type="NCBI Taxonomy" id="53468"/>
    <lineage>
        <taxon>Eukaryota</taxon>
        <taxon>Metazoa</taxon>
        <taxon>Spiralia</taxon>
        <taxon>Lophotrochozoa</taxon>
        <taxon>Platyhelminthes</taxon>
        <taxon>Cestoda</taxon>
        <taxon>Eucestoda</taxon>
        <taxon>Cyclophyllidea</taxon>
        <taxon>Mesocestoididae</taxon>
        <taxon>Mesocestoides</taxon>
    </lineage>
</organism>
<name>A0A0R3UJ10_MESCO</name>
<reference evidence="3" key="2">
    <citation type="submission" date="2019-11" db="UniProtKB">
        <authorList>
            <consortium name="WormBaseParasite"/>
        </authorList>
    </citation>
    <scope>IDENTIFICATION</scope>
</reference>
<dbReference type="Proteomes" id="UP000267029">
    <property type="component" value="Unassembled WGS sequence"/>
</dbReference>
<reference evidence="1 2" key="1">
    <citation type="submission" date="2018-10" db="EMBL/GenBank/DDBJ databases">
        <authorList>
            <consortium name="Pathogen Informatics"/>
        </authorList>
    </citation>
    <scope>NUCLEOTIDE SEQUENCE [LARGE SCALE GENOMIC DNA]</scope>
</reference>
<gene>
    <name evidence="1" type="ORF">MCOS_LOCUS7464</name>
</gene>
<dbReference type="WBParaSite" id="MCU_003910-RA">
    <property type="protein sequence ID" value="MCU_003910-RA"/>
    <property type="gene ID" value="MCU_003910"/>
</dbReference>
<accession>A0A0R3UJ10</accession>
<dbReference type="EMBL" id="UXSR01005369">
    <property type="protein sequence ID" value="VDD81461.1"/>
    <property type="molecule type" value="Genomic_DNA"/>
</dbReference>
<sequence length="192" mass="20873">MELNRVAVRVEVSERSLFSSNSLSVLACNYPPLSPVLIHLRRSSPLKQHPLPLQLVAVWHSQPARNIASIGSCVGDTSSYLKEVSGRLMSRTEVGHDHLGFALTVARAHARVVGGPGWAGEKGSPDDSSARAQTVLWEILGAPSRSRPHSTFLWEKGRCVNLSGRFQDALVEECRISPESPTHPELVNGSLP</sequence>
<dbReference type="PROSITE" id="PS51257">
    <property type="entry name" value="PROKAR_LIPOPROTEIN"/>
    <property type="match status" value="1"/>
</dbReference>
<evidence type="ECO:0000313" key="1">
    <source>
        <dbReference type="EMBL" id="VDD81461.1"/>
    </source>
</evidence>
<protein>
    <submittedName>
        <fullName evidence="1 3">Uncharacterized protein</fullName>
    </submittedName>
</protein>
<evidence type="ECO:0000313" key="2">
    <source>
        <dbReference type="Proteomes" id="UP000267029"/>
    </source>
</evidence>
<evidence type="ECO:0000313" key="3">
    <source>
        <dbReference type="WBParaSite" id="MCU_003910-RA"/>
    </source>
</evidence>